<dbReference type="EMBL" id="CP036339">
    <property type="protein sequence ID" value="QDT71240.1"/>
    <property type="molecule type" value="Genomic_DNA"/>
</dbReference>
<name>A0A517TS91_9BACT</name>
<keyword evidence="2" id="KW-1185">Reference proteome</keyword>
<dbReference type="Proteomes" id="UP000317909">
    <property type="component" value="Chromosome"/>
</dbReference>
<reference evidence="1 2" key="1">
    <citation type="submission" date="2019-02" db="EMBL/GenBank/DDBJ databases">
        <title>Deep-cultivation of Planctomycetes and their phenomic and genomic characterization uncovers novel biology.</title>
        <authorList>
            <person name="Wiegand S."/>
            <person name="Jogler M."/>
            <person name="Boedeker C."/>
            <person name="Pinto D."/>
            <person name="Vollmers J."/>
            <person name="Rivas-Marin E."/>
            <person name="Kohn T."/>
            <person name="Peeters S.H."/>
            <person name="Heuer A."/>
            <person name="Rast P."/>
            <person name="Oberbeckmann S."/>
            <person name="Bunk B."/>
            <person name="Jeske O."/>
            <person name="Meyerdierks A."/>
            <person name="Storesund J.E."/>
            <person name="Kallscheuer N."/>
            <person name="Luecker S."/>
            <person name="Lage O.M."/>
            <person name="Pohl T."/>
            <person name="Merkel B.J."/>
            <person name="Hornburger P."/>
            <person name="Mueller R.-W."/>
            <person name="Bruemmer F."/>
            <person name="Labrenz M."/>
            <person name="Spormann A.M."/>
            <person name="Op den Camp H."/>
            <person name="Overmann J."/>
            <person name="Amann R."/>
            <person name="Jetten M.S.M."/>
            <person name="Mascher T."/>
            <person name="Medema M.H."/>
            <person name="Devos D.P."/>
            <person name="Kaster A.-K."/>
            <person name="Ovreas L."/>
            <person name="Rohde M."/>
            <person name="Galperin M.Y."/>
            <person name="Jogler C."/>
        </authorList>
    </citation>
    <scope>NUCLEOTIDE SEQUENCE [LARGE SCALE GENOMIC DNA]</scope>
    <source>
        <strain evidence="1 2">I41</strain>
    </source>
</reference>
<gene>
    <name evidence="1" type="ORF">I41_03960</name>
</gene>
<evidence type="ECO:0000313" key="1">
    <source>
        <dbReference type="EMBL" id="QDT71240.1"/>
    </source>
</evidence>
<organism evidence="1 2">
    <name type="scientific">Lacipirellula limnantheis</name>
    <dbReference type="NCBI Taxonomy" id="2528024"/>
    <lineage>
        <taxon>Bacteria</taxon>
        <taxon>Pseudomonadati</taxon>
        <taxon>Planctomycetota</taxon>
        <taxon>Planctomycetia</taxon>
        <taxon>Pirellulales</taxon>
        <taxon>Lacipirellulaceae</taxon>
        <taxon>Lacipirellula</taxon>
    </lineage>
</organism>
<evidence type="ECO:0000313" key="2">
    <source>
        <dbReference type="Proteomes" id="UP000317909"/>
    </source>
</evidence>
<sequence>MEFVAGLVLGSILGVVADRAWARFEQRIQISIEPTFFVDAEDGEGIALNITNLGPSDLPDYKLGLKFPRMGEMFFNFGSADGPQGPAEHREHKLSTKTQMRFKDMFVSRGGAIVERILAGKQRPHGLVFRLVMKRGERVLFENSQIGDALFEAFVATTFQGKKGEMDWESLRYKSPSAWLMCKSYLASLGPIVFPADWPSAQK</sequence>
<dbReference type="KEGG" id="llh:I41_03960"/>
<proteinExistence type="predicted"/>
<protein>
    <submittedName>
        <fullName evidence="1">Uncharacterized protein</fullName>
    </submittedName>
</protein>
<dbReference type="AlphaFoldDB" id="A0A517TS91"/>
<dbReference type="RefSeq" id="WP_145430391.1">
    <property type="nucleotide sequence ID" value="NZ_CP036339.1"/>
</dbReference>
<accession>A0A517TS91</accession>